<proteinExistence type="predicted"/>
<dbReference type="EMBL" id="JAUSUL010000003">
    <property type="protein sequence ID" value="MDQ0316501.1"/>
    <property type="molecule type" value="Genomic_DNA"/>
</dbReference>
<sequence>MKRIGYGLALGFLIATAPAAVAMDDVASILEPIRESQDVPALAGAVTKNGEIIAAGVVGTRVYGMDIPVELDDRFHLGSDTKAMTATIAGQMVEDGLISWDSTVGDVLGEDIEGMSPEFAAVTLAQLLSHSSGIPTDTEEMMEIYFSTEAFDFTPQQRRLRAIDAWKRNVPKVPEGSPFQYANFGYMTAGAMLEKVSGRPWEELIVSEIFDPLELETAGLGATATPGRYDAPVGHRLQEDGTVQPMAWGISADMPPLLGPAGLAHMSILDFARWADWNAAGGARGPELITPETLAELHREHVRTPHRENPPPGTPGDGGYGFGWGVVEFDFADHPVLTHNGSNGMNLAKILVDLEQDLGIVVTTNVAGQRGDLAAAQALEKLYRAYGVE</sequence>
<dbReference type="GO" id="GO:0016020">
    <property type="term" value="C:membrane"/>
    <property type="evidence" value="ECO:0007669"/>
    <property type="project" value="UniProtKB-SubCell"/>
</dbReference>
<evidence type="ECO:0000256" key="1">
    <source>
        <dbReference type="ARBA" id="ARBA00004370"/>
    </source>
</evidence>
<evidence type="ECO:0000259" key="4">
    <source>
        <dbReference type="Pfam" id="PF00144"/>
    </source>
</evidence>
<organism evidence="5 6">
    <name type="scientific">Amorphus orientalis</name>
    <dbReference type="NCBI Taxonomy" id="649198"/>
    <lineage>
        <taxon>Bacteria</taxon>
        <taxon>Pseudomonadati</taxon>
        <taxon>Pseudomonadota</taxon>
        <taxon>Alphaproteobacteria</taxon>
        <taxon>Hyphomicrobiales</taxon>
        <taxon>Amorphaceae</taxon>
        <taxon>Amorphus</taxon>
    </lineage>
</organism>
<dbReference type="PANTHER" id="PTHR46825:SF11">
    <property type="entry name" value="PENICILLIN-BINDING PROTEIN 4"/>
    <property type="match status" value="1"/>
</dbReference>
<comment type="subcellular location">
    <subcellularLocation>
        <location evidence="1">Membrane</location>
    </subcellularLocation>
</comment>
<dbReference type="Proteomes" id="UP001229244">
    <property type="component" value="Unassembled WGS sequence"/>
</dbReference>
<keyword evidence="3" id="KW-0732">Signal</keyword>
<dbReference type="InterPro" id="IPR050491">
    <property type="entry name" value="AmpC-like"/>
</dbReference>
<name>A0AAE3VQV2_9HYPH</name>
<dbReference type="InterPro" id="IPR001466">
    <property type="entry name" value="Beta-lactam-related"/>
</dbReference>
<gene>
    <name evidence="5" type="ORF">J2S73_002977</name>
</gene>
<dbReference type="PANTHER" id="PTHR46825">
    <property type="entry name" value="D-ALANYL-D-ALANINE-CARBOXYPEPTIDASE/ENDOPEPTIDASE AMPH"/>
    <property type="match status" value="1"/>
</dbReference>
<reference evidence="5" key="1">
    <citation type="submission" date="2023-07" db="EMBL/GenBank/DDBJ databases">
        <title>Genomic Encyclopedia of Type Strains, Phase IV (KMG-IV): sequencing the most valuable type-strain genomes for metagenomic binning, comparative biology and taxonomic classification.</title>
        <authorList>
            <person name="Goeker M."/>
        </authorList>
    </citation>
    <scope>NUCLEOTIDE SEQUENCE</scope>
    <source>
        <strain evidence="5">DSM 21202</strain>
    </source>
</reference>
<protein>
    <submittedName>
        <fullName evidence="5">CubicO group peptidase (Beta-lactamase class C family)</fullName>
    </submittedName>
</protein>
<dbReference type="Gene3D" id="3.40.710.10">
    <property type="entry name" value="DD-peptidase/beta-lactamase superfamily"/>
    <property type="match status" value="1"/>
</dbReference>
<keyword evidence="2" id="KW-0472">Membrane</keyword>
<dbReference type="InterPro" id="IPR012338">
    <property type="entry name" value="Beta-lactam/transpept-like"/>
</dbReference>
<evidence type="ECO:0000313" key="6">
    <source>
        <dbReference type="Proteomes" id="UP001229244"/>
    </source>
</evidence>
<keyword evidence="6" id="KW-1185">Reference proteome</keyword>
<feature type="domain" description="Beta-lactamase-related" evidence="4">
    <location>
        <begin position="27"/>
        <end position="377"/>
    </location>
</feature>
<accession>A0AAE3VQV2</accession>
<feature type="signal peptide" evidence="3">
    <location>
        <begin position="1"/>
        <end position="22"/>
    </location>
</feature>
<evidence type="ECO:0000313" key="5">
    <source>
        <dbReference type="EMBL" id="MDQ0316501.1"/>
    </source>
</evidence>
<dbReference type="SUPFAM" id="SSF56601">
    <property type="entry name" value="beta-lactamase/transpeptidase-like"/>
    <property type="match status" value="1"/>
</dbReference>
<dbReference type="Pfam" id="PF00144">
    <property type="entry name" value="Beta-lactamase"/>
    <property type="match status" value="1"/>
</dbReference>
<feature type="chain" id="PRO_5042222653" evidence="3">
    <location>
        <begin position="23"/>
        <end position="389"/>
    </location>
</feature>
<dbReference type="AlphaFoldDB" id="A0AAE3VQV2"/>
<comment type="caution">
    <text evidence="5">The sequence shown here is derived from an EMBL/GenBank/DDBJ whole genome shotgun (WGS) entry which is preliminary data.</text>
</comment>
<dbReference type="RefSeq" id="WP_306886386.1">
    <property type="nucleotide sequence ID" value="NZ_JAUSUL010000003.1"/>
</dbReference>
<evidence type="ECO:0000256" key="2">
    <source>
        <dbReference type="ARBA" id="ARBA00023136"/>
    </source>
</evidence>
<evidence type="ECO:0000256" key="3">
    <source>
        <dbReference type="SAM" id="SignalP"/>
    </source>
</evidence>